<feature type="transmembrane region" description="Helical" evidence="2">
    <location>
        <begin position="472"/>
        <end position="490"/>
    </location>
</feature>
<feature type="transmembrane region" description="Helical" evidence="2">
    <location>
        <begin position="502"/>
        <end position="527"/>
    </location>
</feature>
<proteinExistence type="predicted"/>
<dbReference type="Pfam" id="PF13240">
    <property type="entry name" value="Zn_Ribbon_1"/>
    <property type="match status" value="1"/>
</dbReference>
<dbReference type="RefSeq" id="WP_019034830.1">
    <property type="nucleotide sequence ID" value="NZ_UGSZ01000001.1"/>
</dbReference>
<protein>
    <recommendedName>
        <fullName evidence="3">Zinc-ribbon domain-containing protein</fullName>
    </recommendedName>
</protein>
<organism evidence="4 5">
    <name type="scientific">Peptoniphilus lacrimalis</name>
    <dbReference type="NCBI Taxonomy" id="33031"/>
    <lineage>
        <taxon>Bacteria</taxon>
        <taxon>Bacillati</taxon>
        <taxon>Bacillota</taxon>
        <taxon>Tissierellia</taxon>
        <taxon>Tissierellales</taxon>
        <taxon>Peptoniphilaceae</taxon>
        <taxon>Peptoniphilus</taxon>
    </lineage>
</organism>
<feature type="compositionally biased region" description="Basic and acidic residues" evidence="1">
    <location>
        <begin position="106"/>
        <end position="140"/>
    </location>
</feature>
<evidence type="ECO:0000259" key="3">
    <source>
        <dbReference type="Pfam" id="PF13240"/>
    </source>
</evidence>
<keyword evidence="2" id="KW-0812">Transmembrane</keyword>
<gene>
    <name evidence="4" type="ORF">NCTC13149_01336</name>
</gene>
<dbReference type="EMBL" id="UGSZ01000001">
    <property type="protein sequence ID" value="SUB57493.1"/>
    <property type="molecule type" value="Genomic_DNA"/>
</dbReference>
<evidence type="ECO:0000313" key="5">
    <source>
        <dbReference type="Proteomes" id="UP000255517"/>
    </source>
</evidence>
<dbReference type="InterPro" id="IPR026870">
    <property type="entry name" value="Zinc_ribbon_dom"/>
</dbReference>
<dbReference type="Proteomes" id="UP000255517">
    <property type="component" value="Unassembled WGS sequence"/>
</dbReference>
<feature type="domain" description="Zinc-ribbon" evidence="3">
    <location>
        <begin position="2"/>
        <end position="24"/>
    </location>
</feature>
<evidence type="ECO:0000313" key="4">
    <source>
        <dbReference type="EMBL" id="SUB57493.1"/>
    </source>
</evidence>
<feature type="region of interest" description="Disordered" evidence="1">
    <location>
        <begin position="165"/>
        <end position="193"/>
    </location>
</feature>
<feature type="transmembrane region" description="Helical" evidence="2">
    <location>
        <begin position="433"/>
        <end position="452"/>
    </location>
</feature>
<dbReference type="AlphaFoldDB" id="A0A379C5J5"/>
<reference evidence="4 5" key="1">
    <citation type="submission" date="2018-06" db="EMBL/GenBank/DDBJ databases">
        <authorList>
            <consortium name="Pathogen Informatics"/>
            <person name="Doyle S."/>
        </authorList>
    </citation>
    <scope>NUCLEOTIDE SEQUENCE [LARGE SCALE GENOMIC DNA]</scope>
    <source>
        <strain evidence="4 5">NCTC13149</strain>
    </source>
</reference>
<feature type="region of interest" description="Disordered" evidence="1">
    <location>
        <begin position="106"/>
        <end position="143"/>
    </location>
</feature>
<feature type="transmembrane region" description="Helical" evidence="2">
    <location>
        <begin position="394"/>
        <end position="413"/>
    </location>
</feature>
<sequence>MFCPNCGNIVSKDDNYCTLCGKKLKNIKISVENLEDTVNTSKTTTKESTKDVTRIFNPHKLDGIDTTDDIKNIIAAVDKKISKNIRDYENRSNTLDDIPKVKETKSAPIIKKDSPKKDENLSKKTDVKESAPQKNIKSDENSFNEFKMSEKELVRRVQEELKRNNFSEKDYENSDDSLNDKKSEAKAEDKNKKKTLKDKWKDFINEDDDEFSIFNDLKKDKSLKTAKERDFHLTNTEDYSNKSIEQTLSVPKITTENEKFLDKIVSKEKRKNKAENKKINNSSKENDKVSPKNHTKSKFWNNEKIKSNIKEEKIKLSKLKDNIEDDFKEKHINKIENVDTNSFLLNNFKRFSVLNLNFSDFLKNIKSNESLTLLGLGILLIFVPMFIGQGKLSFNLIFFLLLKLVFDYIQFSIPLKVAKEKTNLTESSDRFRINVLINWFYTKILLFIGYIITPMGGFFQFNLLKAMTPMPIATIIIILLSPIIALGFYYRDLEKNKIIDFVGWYSSMFILFELIFKLSWFGLNFIFNTLF</sequence>
<name>A0A379C5J5_9FIRM</name>
<feature type="compositionally biased region" description="Basic and acidic residues" evidence="1">
    <location>
        <begin position="264"/>
        <end position="290"/>
    </location>
</feature>
<dbReference type="OrthoDB" id="1696316at2"/>
<feature type="transmembrane region" description="Helical" evidence="2">
    <location>
        <begin position="371"/>
        <end position="388"/>
    </location>
</feature>
<keyword evidence="2" id="KW-0472">Membrane</keyword>
<keyword evidence="2" id="KW-1133">Transmembrane helix</keyword>
<feature type="region of interest" description="Disordered" evidence="1">
    <location>
        <begin position="264"/>
        <end position="295"/>
    </location>
</feature>
<evidence type="ECO:0000256" key="2">
    <source>
        <dbReference type="SAM" id="Phobius"/>
    </source>
</evidence>
<accession>A0A379C5J5</accession>
<evidence type="ECO:0000256" key="1">
    <source>
        <dbReference type="SAM" id="MobiDB-lite"/>
    </source>
</evidence>